<comment type="caution">
    <text evidence="2">The sequence shown here is derived from an EMBL/GenBank/DDBJ whole genome shotgun (WGS) entry which is preliminary data.</text>
</comment>
<proteinExistence type="predicted"/>
<name>A0A2I0K2V5_PUNGR</name>
<reference evidence="2 3" key="1">
    <citation type="submission" date="2017-11" db="EMBL/GenBank/DDBJ databases">
        <title>De-novo sequencing of pomegranate (Punica granatum L.) genome.</title>
        <authorList>
            <person name="Akparov Z."/>
            <person name="Amiraslanov A."/>
            <person name="Hajiyeva S."/>
            <person name="Abbasov M."/>
            <person name="Kaur K."/>
            <person name="Hamwieh A."/>
            <person name="Solovyev V."/>
            <person name="Salamov A."/>
            <person name="Braich B."/>
            <person name="Kosarev P."/>
            <person name="Mahmoud A."/>
            <person name="Hajiyev E."/>
            <person name="Babayeva S."/>
            <person name="Izzatullayeva V."/>
            <person name="Mammadov A."/>
            <person name="Mammadov A."/>
            <person name="Sharifova S."/>
            <person name="Ojaghi J."/>
            <person name="Eynullazada K."/>
            <person name="Bayramov B."/>
            <person name="Abdulazimova A."/>
            <person name="Shahmuradov I."/>
        </authorList>
    </citation>
    <scope>NUCLEOTIDE SEQUENCE [LARGE SCALE GENOMIC DNA]</scope>
    <source>
        <strain evidence="3">cv. AG2017</strain>
        <tissue evidence="2">Leaf</tissue>
    </source>
</reference>
<gene>
    <name evidence="2" type="ORF">CRG98_016721</name>
</gene>
<sequence length="138" mass="15401">MGDSESITITARTQHANHKTFPAEYEKLRRRREPDTRDRRRSRSLSPLFISRSSCRGQRDHGLFQDPNLAPKTPAPLDLVIICGAEIDLRHRAAAPLLLTPVSALAAEIKKAALSDINLTLPIIMGEFLLLVLVLDKI</sequence>
<feature type="compositionally biased region" description="Low complexity" evidence="1">
    <location>
        <begin position="44"/>
        <end position="54"/>
    </location>
</feature>
<accession>A0A2I0K2V5</accession>
<keyword evidence="3" id="KW-1185">Reference proteome</keyword>
<feature type="compositionally biased region" description="Basic and acidic residues" evidence="1">
    <location>
        <begin position="27"/>
        <end position="38"/>
    </location>
</feature>
<evidence type="ECO:0000313" key="2">
    <source>
        <dbReference type="EMBL" id="PKI62884.1"/>
    </source>
</evidence>
<evidence type="ECO:0000256" key="1">
    <source>
        <dbReference type="SAM" id="MobiDB-lite"/>
    </source>
</evidence>
<dbReference type="EMBL" id="PGOL01000918">
    <property type="protein sequence ID" value="PKI62884.1"/>
    <property type="molecule type" value="Genomic_DNA"/>
</dbReference>
<protein>
    <submittedName>
        <fullName evidence="2">Uncharacterized protein</fullName>
    </submittedName>
</protein>
<dbReference type="Proteomes" id="UP000233551">
    <property type="component" value="Unassembled WGS sequence"/>
</dbReference>
<organism evidence="2 3">
    <name type="scientific">Punica granatum</name>
    <name type="common">Pomegranate</name>
    <dbReference type="NCBI Taxonomy" id="22663"/>
    <lineage>
        <taxon>Eukaryota</taxon>
        <taxon>Viridiplantae</taxon>
        <taxon>Streptophyta</taxon>
        <taxon>Embryophyta</taxon>
        <taxon>Tracheophyta</taxon>
        <taxon>Spermatophyta</taxon>
        <taxon>Magnoliopsida</taxon>
        <taxon>eudicotyledons</taxon>
        <taxon>Gunneridae</taxon>
        <taxon>Pentapetalae</taxon>
        <taxon>rosids</taxon>
        <taxon>malvids</taxon>
        <taxon>Myrtales</taxon>
        <taxon>Lythraceae</taxon>
        <taxon>Punica</taxon>
    </lineage>
</organism>
<feature type="region of interest" description="Disordered" evidence="1">
    <location>
        <begin position="27"/>
        <end position="69"/>
    </location>
</feature>
<dbReference type="AlphaFoldDB" id="A0A2I0K2V5"/>
<evidence type="ECO:0000313" key="3">
    <source>
        <dbReference type="Proteomes" id="UP000233551"/>
    </source>
</evidence>